<proteinExistence type="inferred from homology"/>
<keyword evidence="4 8" id="KW-1003">Cell membrane</keyword>
<evidence type="ECO:0000256" key="7">
    <source>
        <dbReference type="ARBA" id="ARBA00023136"/>
    </source>
</evidence>
<feature type="transmembrane region" description="Helical" evidence="8">
    <location>
        <begin position="97"/>
        <end position="115"/>
    </location>
</feature>
<keyword evidence="6 8" id="KW-1133">Transmembrane helix</keyword>
<feature type="transmembrane region" description="Helical" evidence="8">
    <location>
        <begin position="174"/>
        <end position="193"/>
    </location>
</feature>
<keyword evidence="3" id="KW-0813">Transport</keyword>
<comment type="similarity">
    <text evidence="2 8">Belongs to the 4-toluene sulfonate uptake permease (TSUP) (TC 2.A.102) family.</text>
</comment>
<dbReference type="InterPro" id="IPR052017">
    <property type="entry name" value="TSUP"/>
</dbReference>
<keyword evidence="10" id="KW-1185">Reference proteome</keyword>
<evidence type="ECO:0000256" key="8">
    <source>
        <dbReference type="RuleBase" id="RU363041"/>
    </source>
</evidence>
<evidence type="ECO:0000256" key="5">
    <source>
        <dbReference type="ARBA" id="ARBA00022692"/>
    </source>
</evidence>
<dbReference type="RefSeq" id="WP_349242530.1">
    <property type="nucleotide sequence ID" value="NZ_JAVTTO010000005.1"/>
</dbReference>
<dbReference type="Pfam" id="PF01925">
    <property type="entry name" value="TauE"/>
    <property type="match status" value="1"/>
</dbReference>
<gene>
    <name evidence="9" type="ORF">RQM59_12855</name>
</gene>
<evidence type="ECO:0000256" key="1">
    <source>
        <dbReference type="ARBA" id="ARBA00004651"/>
    </source>
</evidence>
<evidence type="ECO:0000313" key="10">
    <source>
        <dbReference type="Proteomes" id="UP001257277"/>
    </source>
</evidence>
<comment type="caution">
    <text evidence="9">The sequence shown here is derived from an EMBL/GenBank/DDBJ whole genome shotgun (WGS) entry which is preliminary data.</text>
</comment>
<feature type="transmembrane region" description="Helical" evidence="8">
    <location>
        <begin position="135"/>
        <end position="162"/>
    </location>
</feature>
<evidence type="ECO:0000256" key="6">
    <source>
        <dbReference type="ARBA" id="ARBA00022989"/>
    </source>
</evidence>
<protein>
    <recommendedName>
        <fullName evidence="8">Probable membrane transporter protein</fullName>
    </recommendedName>
</protein>
<organism evidence="9 10">
    <name type="scientific">Asprobacillus argus</name>
    <dbReference type="NCBI Taxonomy" id="3076534"/>
    <lineage>
        <taxon>Bacteria</taxon>
        <taxon>Pseudomonadati</taxon>
        <taxon>Bacteroidota</taxon>
        <taxon>Flavobacteriia</taxon>
        <taxon>Flavobacteriales</taxon>
        <taxon>Flavobacteriaceae</taxon>
        <taxon>Asprobacillus</taxon>
    </lineage>
</organism>
<comment type="subcellular location">
    <subcellularLocation>
        <location evidence="1 8">Cell membrane</location>
        <topology evidence="1 8">Multi-pass membrane protein</topology>
    </subcellularLocation>
</comment>
<reference evidence="9 10" key="1">
    <citation type="submission" date="2023-09" db="EMBL/GenBank/DDBJ databases">
        <title>Novel taxa isolated from Blanes Bay.</title>
        <authorList>
            <person name="Rey-Velasco X."/>
            <person name="Lucena T."/>
        </authorList>
    </citation>
    <scope>NUCLEOTIDE SEQUENCE [LARGE SCALE GENOMIC DNA]</scope>
    <source>
        <strain evidence="9 10">S356</strain>
    </source>
</reference>
<name>A0ABU3LHU8_9FLAO</name>
<feature type="transmembrane region" description="Helical" evidence="8">
    <location>
        <begin position="228"/>
        <end position="246"/>
    </location>
</feature>
<evidence type="ECO:0000256" key="3">
    <source>
        <dbReference type="ARBA" id="ARBA00022448"/>
    </source>
</evidence>
<dbReference type="PANTHER" id="PTHR30269">
    <property type="entry name" value="TRANSMEMBRANE PROTEIN YFCA"/>
    <property type="match status" value="1"/>
</dbReference>
<keyword evidence="7 8" id="KW-0472">Membrane</keyword>
<feature type="transmembrane region" description="Helical" evidence="8">
    <location>
        <begin position="7"/>
        <end position="33"/>
    </location>
</feature>
<feature type="transmembrane region" description="Helical" evidence="8">
    <location>
        <begin position="199"/>
        <end position="216"/>
    </location>
</feature>
<dbReference type="PANTHER" id="PTHR30269:SF0">
    <property type="entry name" value="MEMBRANE TRANSPORTER PROTEIN YFCA-RELATED"/>
    <property type="match status" value="1"/>
</dbReference>
<keyword evidence="5 8" id="KW-0812">Transmembrane</keyword>
<sequence>MLDYILLVLIGFIAGAINILAGGGSLLTLPMLIFMGLPPTVANGTNRIAIIVQNIFAVKGFQSKGVSSFPFSIYLAGSAAAGAVIGALAGVNIKGEIFNKILGVIMVLVVGYMVFARKKSAKDLLERITGKHFWWGVIAFFFVGLYGGFIQAGVGFIMLLFLSSINHFTLVKSNAIKVFVALVFNCIAILIFAYHDQVFWKYGFILSLGNASGAWLASRWSVNKGDGIIKKFLIVMVLVMAIKLWFPDFYSILATQFLELF</sequence>
<dbReference type="InterPro" id="IPR002781">
    <property type="entry name" value="TM_pro_TauE-like"/>
</dbReference>
<evidence type="ECO:0000313" key="9">
    <source>
        <dbReference type="EMBL" id="MDT7833276.1"/>
    </source>
</evidence>
<dbReference type="EMBL" id="JAVTTO010000005">
    <property type="protein sequence ID" value="MDT7833276.1"/>
    <property type="molecule type" value="Genomic_DNA"/>
</dbReference>
<feature type="transmembrane region" description="Helical" evidence="8">
    <location>
        <begin position="71"/>
        <end position="90"/>
    </location>
</feature>
<dbReference type="Proteomes" id="UP001257277">
    <property type="component" value="Unassembled WGS sequence"/>
</dbReference>
<evidence type="ECO:0000256" key="2">
    <source>
        <dbReference type="ARBA" id="ARBA00009142"/>
    </source>
</evidence>
<accession>A0ABU3LHU8</accession>
<evidence type="ECO:0000256" key="4">
    <source>
        <dbReference type="ARBA" id="ARBA00022475"/>
    </source>
</evidence>